<keyword evidence="6 8" id="KW-1133">Transmembrane helix</keyword>
<evidence type="ECO:0000256" key="4">
    <source>
        <dbReference type="ARBA" id="ARBA00022692"/>
    </source>
</evidence>
<proteinExistence type="inferred from homology"/>
<keyword evidence="10" id="KW-1185">Reference proteome</keyword>
<evidence type="ECO:0000256" key="7">
    <source>
        <dbReference type="ARBA" id="ARBA00023136"/>
    </source>
</evidence>
<dbReference type="PANTHER" id="PTHR31394">
    <property type="entry name" value="TRANSMEMBRANE PROTEIN 199"/>
    <property type="match status" value="1"/>
</dbReference>
<keyword evidence="4 8" id="KW-0812">Transmembrane</keyword>
<gene>
    <name evidence="9" type="ORF">ANN_01832</name>
</gene>
<dbReference type="PANTHER" id="PTHR31394:SF1">
    <property type="entry name" value="TRANSMEMBRANE PROTEIN 199"/>
    <property type="match status" value="1"/>
</dbReference>
<evidence type="ECO:0000313" key="10">
    <source>
        <dbReference type="Proteomes" id="UP001148838"/>
    </source>
</evidence>
<dbReference type="Pfam" id="PF11712">
    <property type="entry name" value="Vma12"/>
    <property type="match status" value="1"/>
</dbReference>
<dbReference type="InterPro" id="IPR021013">
    <property type="entry name" value="ATPase_Vma12"/>
</dbReference>
<dbReference type="Pfam" id="PF14942">
    <property type="entry name" value="Muted"/>
    <property type="match status" value="1"/>
</dbReference>
<evidence type="ECO:0000256" key="2">
    <source>
        <dbReference type="ARBA" id="ARBA00010754"/>
    </source>
</evidence>
<name>A0ABQ8TX19_PERAM</name>
<comment type="caution">
    <text evidence="9">The sequence shown here is derived from an EMBL/GenBank/DDBJ whole genome shotgun (WGS) entry which is preliminary data.</text>
</comment>
<evidence type="ECO:0000256" key="3">
    <source>
        <dbReference type="ARBA" id="ARBA00019580"/>
    </source>
</evidence>
<feature type="transmembrane region" description="Helical" evidence="8">
    <location>
        <begin position="323"/>
        <end position="346"/>
    </location>
</feature>
<feature type="transmembrane region" description="Helical" evidence="8">
    <location>
        <begin position="293"/>
        <end position="317"/>
    </location>
</feature>
<evidence type="ECO:0000256" key="8">
    <source>
        <dbReference type="SAM" id="Phobius"/>
    </source>
</evidence>
<sequence>MRIILTRLFQGIDDTTLTGCEKRADREVERLFQILERATEIKETQLDRVKLASDVHLPTLNANLEVAVSMCNRILEKEEEHRSDTALLAKREIRKSEWESFIEDMTQKCSKVDATFEEKEEELREFYSDLEKKLHIGKREENIKMNSSVDPLLQFKPSEKLKEFIINSVTVNDTDIPEGIKKYRLSVIQKDEEEVHLCLADIKWLQDQFVINHDSDRPNSFHDLMIGCDVKLPQPKIEPRSQELEARIQRLKAEQATRDYKAMTKNVDSVRAHEPEETIAYQLKRVKQINKQLIAVAQFVFSVLAGFAFGFLGIELIVGNLDFGFRLLLGVMFALIIALAEIYFLAKKLSEDLPPTQTTTSQYVYPTTSKPHQE</sequence>
<keyword evidence="7 8" id="KW-0472">Membrane</keyword>
<dbReference type="Proteomes" id="UP001148838">
    <property type="component" value="Unassembled WGS sequence"/>
</dbReference>
<dbReference type="EMBL" id="JAJSOF020000003">
    <property type="protein sequence ID" value="KAJ4450408.1"/>
    <property type="molecule type" value="Genomic_DNA"/>
</dbReference>
<evidence type="ECO:0000313" key="9">
    <source>
        <dbReference type="EMBL" id="KAJ4450408.1"/>
    </source>
</evidence>
<dbReference type="InterPro" id="IPR017243">
    <property type="entry name" value="Bloc1s5"/>
</dbReference>
<comment type="similarity">
    <text evidence="2">Belongs to the BLOC1S5 family.</text>
</comment>
<comment type="subcellular location">
    <subcellularLocation>
        <location evidence="1">Endoplasmic reticulum membrane</location>
        <topology evidence="1">Multi-pass membrane protein</topology>
    </subcellularLocation>
</comment>
<keyword evidence="5" id="KW-0256">Endoplasmic reticulum</keyword>
<evidence type="ECO:0000256" key="6">
    <source>
        <dbReference type="ARBA" id="ARBA00022989"/>
    </source>
</evidence>
<protein>
    <recommendedName>
        <fullName evidence="3">Biogenesis of lysosome-related organelles complex 1 subunit 5</fullName>
    </recommendedName>
</protein>
<organism evidence="9 10">
    <name type="scientific">Periplaneta americana</name>
    <name type="common">American cockroach</name>
    <name type="synonym">Blatta americana</name>
    <dbReference type="NCBI Taxonomy" id="6978"/>
    <lineage>
        <taxon>Eukaryota</taxon>
        <taxon>Metazoa</taxon>
        <taxon>Ecdysozoa</taxon>
        <taxon>Arthropoda</taxon>
        <taxon>Hexapoda</taxon>
        <taxon>Insecta</taxon>
        <taxon>Pterygota</taxon>
        <taxon>Neoptera</taxon>
        <taxon>Polyneoptera</taxon>
        <taxon>Dictyoptera</taxon>
        <taxon>Blattodea</taxon>
        <taxon>Blattoidea</taxon>
        <taxon>Blattidae</taxon>
        <taxon>Blattinae</taxon>
        <taxon>Periplaneta</taxon>
    </lineage>
</organism>
<reference evidence="9 10" key="1">
    <citation type="journal article" date="2022" name="Allergy">
        <title>Genome assembly and annotation of Periplaneta americana reveal a comprehensive cockroach allergen profile.</title>
        <authorList>
            <person name="Wang L."/>
            <person name="Xiong Q."/>
            <person name="Saelim N."/>
            <person name="Wang L."/>
            <person name="Nong W."/>
            <person name="Wan A.T."/>
            <person name="Shi M."/>
            <person name="Liu X."/>
            <person name="Cao Q."/>
            <person name="Hui J.H.L."/>
            <person name="Sookrung N."/>
            <person name="Leung T.F."/>
            <person name="Tungtrongchitr A."/>
            <person name="Tsui S.K.W."/>
        </authorList>
    </citation>
    <scope>NUCLEOTIDE SEQUENCE [LARGE SCALE GENOMIC DNA]</scope>
    <source>
        <strain evidence="9">PWHHKU_190912</strain>
    </source>
</reference>
<evidence type="ECO:0000256" key="5">
    <source>
        <dbReference type="ARBA" id="ARBA00022824"/>
    </source>
</evidence>
<evidence type="ECO:0000256" key="1">
    <source>
        <dbReference type="ARBA" id="ARBA00004477"/>
    </source>
</evidence>
<accession>A0ABQ8TX19</accession>